<proteinExistence type="predicted"/>
<protein>
    <submittedName>
        <fullName evidence="2">MarR family winged helix-turn-helix transcriptional regulator</fullName>
    </submittedName>
</protein>
<accession>A0ABV6CUK9</accession>
<evidence type="ECO:0000313" key="2">
    <source>
        <dbReference type="EMBL" id="MFC0204424.1"/>
    </source>
</evidence>
<dbReference type="EMBL" id="JBHLWK010000010">
    <property type="protein sequence ID" value="MFC0204424.1"/>
    <property type="molecule type" value="Genomic_DNA"/>
</dbReference>
<organism evidence="2 3">
    <name type="scientific">Novosphingobium soli</name>
    <dbReference type="NCBI Taxonomy" id="574956"/>
    <lineage>
        <taxon>Bacteria</taxon>
        <taxon>Pseudomonadati</taxon>
        <taxon>Pseudomonadota</taxon>
        <taxon>Alphaproteobacteria</taxon>
        <taxon>Sphingomonadales</taxon>
        <taxon>Sphingomonadaceae</taxon>
        <taxon>Novosphingobium</taxon>
    </lineage>
</organism>
<feature type="domain" description="HTH marR-type" evidence="1">
    <location>
        <begin position="31"/>
        <end position="132"/>
    </location>
</feature>
<reference evidence="2 3" key="1">
    <citation type="submission" date="2024-09" db="EMBL/GenBank/DDBJ databases">
        <authorList>
            <person name="Sun Q."/>
            <person name="Mori K."/>
        </authorList>
    </citation>
    <scope>NUCLEOTIDE SEQUENCE [LARGE SCALE GENOMIC DNA]</scope>
    <source>
        <strain evidence="2 3">CCM 7706</strain>
    </source>
</reference>
<dbReference type="InterPro" id="IPR039422">
    <property type="entry name" value="MarR/SlyA-like"/>
</dbReference>
<dbReference type="InterPro" id="IPR036388">
    <property type="entry name" value="WH-like_DNA-bd_sf"/>
</dbReference>
<evidence type="ECO:0000313" key="3">
    <source>
        <dbReference type="Proteomes" id="UP001589798"/>
    </source>
</evidence>
<dbReference type="PANTHER" id="PTHR33164:SF43">
    <property type="entry name" value="HTH-TYPE TRANSCRIPTIONAL REPRESSOR YETL"/>
    <property type="match status" value="1"/>
</dbReference>
<keyword evidence="3" id="KW-1185">Reference proteome</keyword>
<dbReference type="RefSeq" id="WP_379487172.1">
    <property type="nucleotide sequence ID" value="NZ_JBHLWK010000010.1"/>
</dbReference>
<evidence type="ECO:0000259" key="1">
    <source>
        <dbReference type="SMART" id="SM00347"/>
    </source>
</evidence>
<dbReference type="Proteomes" id="UP001589798">
    <property type="component" value="Unassembled WGS sequence"/>
</dbReference>
<dbReference type="Gene3D" id="1.10.10.10">
    <property type="entry name" value="Winged helix-like DNA-binding domain superfamily/Winged helix DNA-binding domain"/>
    <property type="match status" value="1"/>
</dbReference>
<dbReference type="InterPro" id="IPR000835">
    <property type="entry name" value="HTH_MarR-typ"/>
</dbReference>
<name>A0ABV6CUK9_9SPHN</name>
<sequence length="162" mass="17566">MNEAAAPRHALVSLSDEVIRLNGRLRSLFADARRPDGLGDSEVTVLNAVVEAERAPTVPQIGRSLGQPRQIVQRAANSLVEAGLIETRPNPDHKRAVLLRATAEGIARKRALDARADALAEAVAGPMDDAQVRQAAAALRLIRKDLEARLRQYERARETEGA</sequence>
<dbReference type="Pfam" id="PF12802">
    <property type="entry name" value="MarR_2"/>
    <property type="match status" value="1"/>
</dbReference>
<comment type="caution">
    <text evidence="2">The sequence shown here is derived from an EMBL/GenBank/DDBJ whole genome shotgun (WGS) entry which is preliminary data.</text>
</comment>
<gene>
    <name evidence="2" type="ORF">ACFFJC_09075</name>
</gene>
<dbReference type="PANTHER" id="PTHR33164">
    <property type="entry name" value="TRANSCRIPTIONAL REGULATOR, MARR FAMILY"/>
    <property type="match status" value="1"/>
</dbReference>
<dbReference type="InterPro" id="IPR036390">
    <property type="entry name" value="WH_DNA-bd_sf"/>
</dbReference>
<dbReference type="SMART" id="SM00347">
    <property type="entry name" value="HTH_MARR"/>
    <property type="match status" value="1"/>
</dbReference>
<dbReference type="SUPFAM" id="SSF46785">
    <property type="entry name" value="Winged helix' DNA-binding domain"/>
    <property type="match status" value="1"/>
</dbReference>